<evidence type="ECO:0000313" key="11">
    <source>
        <dbReference type="EMBL" id="KZS00421.1"/>
    </source>
</evidence>
<dbReference type="Pfam" id="PF00528">
    <property type="entry name" value="BPD_transp_1"/>
    <property type="match status" value="1"/>
</dbReference>
<keyword evidence="7 8" id="KW-0472">Membrane</keyword>
<dbReference type="GO" id="GO:0055085">
    <property type="term" value="P:transmembrane transport"/>
    <property type="evidence" value="ECO:0007669"/>
    <property type="project" value="InterPro"/>
</dbReference>
<keyword evidence="4" id="KW-0997">Cell inner membrane</keyword>
<evidence type="ECO:0000256" key="3">
    <source>
        <dbReference type="ARBA" id="ARBA00022475"/>
    </source>
</evidence>
<keyword evidence="3" id="KW-1003">Cell membrane</keyword>
<feature type="transmembrane region" description="Helical" evidence="8">
    <location>
        <begin position="64"/>
        <end position="84"/>
    </location>
</feature>
<protein>
    <recommendedName>
        <fullName evidence="10">ABC transmembrane type-1 domain-containing protein</fullName>
    </recommendedName>
</protein>
<evidence type="ECO:0000256" key="9">
    <source>
        <dbReference type="SAM" id="SignalP"/>
    </source>
</evidence>
<dbReference type="AlphaFoldDB" id="A0A162C322"/>
<dbReference type="Gene3D" id="1.10.3720.10">
    <property type="entry name" value="MetI-like"/>
    <property type="match status" value="1"/>
</dbReference>
<feature type="transmembrane region" description="Helical" evidence="8">
    <location>
        <begin position="166"/>
        <end position="193"/>
    </location>
</feature>
<dbReference type="Proteomes" id="UP000076858">
    <property type="component" value="Unassembled WGS sequence"/>
</dbReference>
<organism evidence="11 12">
    <name type="scientific">Daphnia magna</name>
    <dbReference type="NCBI Taxonomy" id="35525"/>
    <lineage>
        <taxon>Eukaryota</taxon>
        <taxon>Metazoa</taxon>
        <taxon>Ecdysozoa</taxon>
        <taxon>Arthropoda</taxon>
        <taxon>Crustacea</taxon>
        <taxon>Branchiopoda</taxon>
        <taxon>Diplostraca</taxon>
        <taxon>Cladocera</taxon>
        <taxon>Anomopoda</taxon>
        <taxon>Daphniidae</taxon>
        <taxon>Daphnia</taxon>
    </lineage>
</organism>
<evidence type="ECO:0000256" key="4">
    <source>
        <dbReference type="ARBA" id="ARBA00022519"/>
    </source>
</evidence>
<comment type="subcellular location">
    <subcellularLocation>
        <location evidence="1">Cell inner membrane</location>
        <topology evidence="1">Multi-pass membrane protein</topology>
    </subcellularLocation>
</comment>
<dbReference type="InterPro" id="IPR000515">
    <property type="entry name" value="MetI-like"/>
</dbReference>
<feature type="transmembrane region" description="Helical" evidence="8">
    <location>
        <begin position="32"/>
        <end position="52"/>
    </location>
</feature>
<keyword evidence="12" id="KW-1185">Reference proteome</keyword>
<keyword evidence="5 8" id="KW-0812">Transmembrane</keyword>
<reference evidence="11 12" key="1">
    <citation type="submission" date="2016-03" db="EMBL/GenBank/DDBJ databases">
        <title>EvidentialGene: Evidence-directed Construction of Genes on Genomes.</title>
        <authorList>
            <person name="Gilbert D.G."/>
            <person name="Choi J.-H."/>
            <person name="Mockaitis K."/>
            <person name="Colbourne J."/>
            <person name="Pfrender M."/>
        </authorList>
    </citation>
    <scope>NUCLEOTIDE SEQUENCE [LARGE SCALE GENOMIC DNA]</scope>
    <source>
        <strain evidence="11 12">Xinb3</strain>
        <tissue evidence="11">Complete organism</tissue>
    </source>
</reference>
<dbReference type="PANTHER" id="PTHR43357">
    <property type="entry name" value="INNER MEMBRANE ABC TRANSPORTER PERMEASE PROTEIN YDCV"/>
    <property type="match status" value="1"/>
</dbReference>
<dbReference type="InterPro" id="IPR035906">
    <property type="entry name" value="MetI-like_sf"/>
</dbReference>
<evidence type="ECO:0000256" key="6">
    <source>
        <dbReference type="ARBA" id="ARBA00022989"/>
    </source>
</evidence>
<feature type="domain" description="ABC transmembrane type-1" evidence="10">
    <location>
        <begin position="1"/>
        <end position="184"/>
    </location>
</feature>
<feature type="signal peptide" evidence="9">
    <location>
        <begin position="1"/>
        <end position="20"/>
    </location>
</feature>
<keyword evidence="2" id="KW-0813">Transport</keyword>
<evidence type="ECO:0000256" key="2">
    <source>
        <dbReference type="ARBA" id="ARBA00022448"/>
    </source>
</evidence>
<dbReference type="STRING" id="35525.A0A162C322"/>
<dbReference type="SUPFAM" id="SSF161098">
    <property type="entry name" value="MetI-like"/>
    <property type="match status" value="1"/>
</dbReference>
<sequence>MLATAATLLAILLAVPAALAIARFAFPGRDTLSAVLMSPLILPHVVLGAALLQYGTAIGLTRSFAALLVGHVVIIMPFVLRAVLPQLTDEQRSLEEASADLGAGPLATFFLVTLPQIRSGIVSGGIFAFISSWINVELSIFNTTAQLTTIPVKLFNYVQYTIDPTIAAVSSITILVAAVVIVVLDLTVGLDVLSERR</sequence>
<gene>
    <name evidence="11" type="ORF">APZ42_003269</name>
</gene>
<name>A0A162C322_9CRUS</name>
<comment type="caution">
    <text evidence="11">The sequence shown here is derived from an EMBL/GenBank/DDBJ whole genome shotgun (WGS) entry which is preliminary data.</text>
</comment>
<evidence type="ECO:0000259" key="10">
    <source>
        <dbReference type="PROSITE" id="PS50928"/>
    </source>
</evidence>
<accession>A0A162C322</accession>
<evidence type="ECO:0000256" key="8">
    <source>
        <dbReference type="SAM" id="Phobius"/>
    </source>
</evidence>
<keyword evidence="6 8" id="KW-1133">Transmembrane helix</keyword>
<evidence type="ECO:0000256" key="1">
    <source>
        <dbReference type="ARBA" id="ARBA00004429"/>
    </source>
</evidence>
<dbReference type="PROSITE" id="PS50928">
    <property type="entry name" value="ABC_TM1"/>
    <property type="match status" value="1"/>
</dbReference>
<evidence type="ECO:0000313" key="12">
    <source>
        <dbReference type="Proteomes" id="UP000076858"/>
    </source>
</evidence>
<proteinExistence type="predicted"/>
<evidence type="ECO:0000256" key="7">
    <source>
        <dbReference type="ARBA" id="ARBA00023136"/>
    </source>
</evidence>
<keyword evidence="9" id="KW-0732">Signal</keyword>
<dbReference type="PANTHER" id="PTHR43357:SF4">
    <property type="entry name" value="INNER MEMBRANE ABC TRANSPORTER PERMEASE PROTEIN YDCV"/>
    <property type="match status" value="1"/>
</dbReference>
<dbReference type="CDD" id="cd06261">
    <property type="entry name" value="TM_PBP2"/>
    <property type="match status" value="1"/>
</dbReference>
<evidence type="ECO:0000256" key="5">
    <source>
        <dbReference type="ARBA" id="ARBA00022692"/>
    </source>
</evidence>
<dbReference type="EMBL" id="LRGB01010074">
    <property type="protein sequence ID" value="KZS00421.1"/>
    <property type="molecule type" value="Genomic_DNA"/>
</dbReference>
<dbReference type="GO" id="GO:0005886">
    <property type="term" value="C:plasma membrane"/>
    <property type="evidence" value="ECO:0007669"/>
    <property type="project" value="UniProtKB-SubCell"/>
</dbReference>
<feature type="chain" id="PRO_5007832359" description="ABC transmembrane type-1 domain-containing protein" evidence="9">
    <location>
        <begin position="21"/>
        <end position="197"/>
    </location>
</feature>